<keyword evidence="1" id="KW-0732">Signal</keyword>
<reference evidence="3" key="1">
    <citation type="journal article" date="2013" name="Genome Announc.">
        <title>Draft Genome Sequence of the Dimorphic Prosthecate Bacterium Brevundimonas abyssalis TAR-001T.</title>
        <authorList>
            <person name="Tsubouchi T."/>
            <person name="Nishi S."/>
            <person name="Usui K."/>
            <person name="Shimane Y."/>
            <person name="Takaki Y."/>
            <person name="Maruyama T."/>
            <person name="Hatada Y."/>
        </authorList>
    </citation>
    <scope>NUCLEOTIDE SEQUENCE [LARGE SCALE GENOMIC DNA]</scope>
    <source>
        <strain evidence="3">TAR-001</strain>
    </source>
</reference>
<evidence type="ECO:0000256" key="1">
    <source>
        <dbReference type="SAM" id="SignalP"/>
    </source>
</evidence>
<gene>
    <name evidence="2" type="ORF">MBEBAB_2701</name>
</gene>
<dbReference type="AlphaFoldDB" id="A0A8E0NDS7"/>
<organism evidence="2 3">
    <name type="scientific">Brevundimonas abyssalis TAR-001</name>
    <dbReference type="NCBI Taxonomy" id="1391729"/>
    <lineage>
        <taxon>Bacteria</taxon>
        <taxon>Pseudomonadati</taxon>
        <taxon>Pseudomonadota</taxon>
        <taxon>Alphaproteobacteria</taxon>
        <taxon>Caulobacterales</taxon>
        <taxon>Caulobacteraceae</taxon>
        <taxon>Brevundimonas</taxon>
    </lineage>
</organism>
<dbReference type="Proteomes" id="UP000016569">
    <property type="component" value="Unassembled WGS sequence"/>
</dbReference>
<evidence type="ECO:0000313" key="2">
    <source>
        <dbReference type="EMBL" id="GAD60451.1"/>
    </source>
</evidence>
<evidence type="ECO:0008006" key="4">
    <source>
        <dbReference type="Google" id="ProtNLM"/>
    </source>
</evidence>
<feature type="chain" id="PRO_5034221822" description="Tail specific protease domain-containing protein" evidence="1">
    <location>
        <begin position="24"/>
        <end position="495"/>
    </location>
</feature>
<evidence type="ECO:0000313" key="3">
    <source>
        <dbReference type="Proteomes" id="UP000016569"/>
    </source>
</evidence>
<feature type="signal peptide" evidence="1">
    <location>
        <begin position="1"/>
        <end position="23"/>
    </location>
</feature>
<dbReference type="SUPFAM" id="SSF52096">
    <property type="entry name" value="ClpP/crotonase"/>
    <property type="match status" value="1"/>
</dbReference>
<proteinExistence type="predicted"/>
<dbReference type="InterPro" id="IPR029045">
    <property type="entry name" value="ClpP/crotonase-like_dom_sf"/>
</dbReference>
<dbReference type="RefSeq" id="WP_021698545.1">
    <property type="nucleotide sequence ID" value="NZ_BATC01000075.1"/>
</dbReference>
<keyword evidence="3" id="KW-1185">Reference proteome</keyword>
<name>A0A8E0NDS7_9CAUL</name>
<dbReference type="OrthoDB" id="7266775at2"/>
<comment type="caution">
    <text evidence="2">The sequence shown here is derived from an EMBL/GenBank/DDBJ whole genome shotgun (WGS) entry which is preliminary data.</text>
</comment>
<protein>
    <recommendedName>
        <fullName evidence="4">Tail specific protease domain-containing protein</fullName>
    </recommendedName>
</protein>
<dbReference type="Gene3D" id="3.90.226.10">
    <property type="entry name" value="2-enoyl-CoA Hydratase, Chain A, domain 1"/>
    <property type="match status" value="1"/>
</dbReference>
<accession>A0A8E0NDS7</accession>
<dbReference type="EMBL" id="BATC01000075">
    <property type="protein sequence ID" value="GAD60451.1"/>
    <property type="molecule type" value="Genomic_DNA"/>
</dbReference>
<sequence>MKTLLATAVSVLALGLAAQAATAQDWRAAAEQDLTAAREALSQNHPAAVIEAPSSARFRTWLDEGYAEAQGNLGRVNSPNAYAYLLRGYGYGFRDANISLGPTWEGREPWDAVAWANFATAWRDGAYVVTWVKDGVRRNVPQVGWVLESCDGTPAEEIAQRRLDRWEGDLNLEADRIETAPYLFWDRGNPMAGGLPAECRFMDGRRRRNVDIVTDFAAPEDREAAYRASVYVPPSVPLAVEMVNGLAWVNIHTLADDADWAAFLAQVDAQQSAIRGAPGVVIDLRGADGTSASAASYALRAAARIWEPEMIGAAQPTDVELGYRATPANREWFAQALARMQGDPAFVANNPATIAETQAVVAAFDQAIQAGQQSFTRPIPAIGDIETGANPVRGNVVVLVDGGCSGGCLDAVDVLKDLPNVRLAGQTTSADTLFIEPTITALPSGFGRVVYGHKAWINRERASNQPHTPDQGLTYTGDPTDETAVRAWVAGLFGG</sequence>